<feature type="transmembrane region" description="Helical" evidence="1">
    <location>
        <begin position="196"/>
        <end position="214"/>
    </location>
</feature>
<accession>E3BFJ2</accession>
<dbReference type="InterPro" id="IPR039447">
    <property type="entry name" value="UreH-like_TM_dom"/>
</dbReference>
<dbReference type="AlphaFoldDB" id="E3BFJ2"/>
<organism evidence="3 4">
    <name type="scientific">Vibrio caribbeanicus ATCC BAA-2122</name>
    <dbReference type="NCBI Taxonomy" id="796620"/>
    <lineage>
        <taxon>Bacteria</taxon>
        <taxon>Pseudomonadati</taxon>
        <taxon>Pseudomonadota</taxon>
        <taxon>Gammaproteobacteria</taxon>
        <taxon>Vibrionales</taxon>
        <taxon>Vibrionaceae</taxon>
        <taxon>Vibrio</taxon>
    </lineage>
</organism>
<evidence type="ECO:0000313" key="4">
    <source>
        <dbReference type="Proteomes" id="UP000002943"/>
    </source>
</evidence>
<gene>
    <name evidence="3" type="ORF">VIBC2010_10287</name>
</gene>
<evidence type="ECO:0000313" key="3">
    <source>
        <dbReference type="EMBL" id="EFP98170.1"/>
    </source>
</evidence>
<proteinExistence type="predicted"/>
<name>E3BFJ2_9VIBR</name>
<sequence length="224" mass="24110">MNIELISAFTIGIAGAGHCIGMCGGIASMLTLGPNASSNFIPFFYNIGRLIAYACAGAFIGGAVASLLEVSQINNATGWLRIFAALFMILLACYIGRWWHGLVYVEKLGQKLWQYLSPLGRSFLPLKSPIHAIPFGFIWGWLPCGLVYSMLTWSAASGSAVEGALIMLSFGTGTLPAMLFVGHAAARLQKIKNSAWFRQTVAILILSFGGYSLIDSIKLISHIQ</sequence>
<dbReference type="OrthoDB" id="9798690at2"/>
<reference evidence="3 4" key="1">
    <citation type="journal article" date="2012" name="Int. J. Syst. Evol. Microbiol.">
        <title>Vibrio caribbeanicus sp. nov., isolated from the marine sponge Scleritoderma cyanea.</title>
        <authorList>
            <person name="Hoffmann M."/>
            <person name="Monday S.R."/>
            <person name="Allard M.W."/>
            <person name="Strain E.A."/>
            <person name="Whittaker P."/>
            <person name="Naum M."/>
            <person name="McCarthy P.J."/>
            <person name="Lopez J.V."/>
            <person name="Fischer M."/>
            <person name="Brown E.W."/>
        </authorList>
    </citation>
    <scope>NUCLEOTIDE SEQUENCE [LARGE SCALE GENOMIC DNA]</scope>
    <source>
        <strain evidence="3 4">ATCC BAA-2122</strain>
    </source>
</reference>
<feature type="transmembrane region" description="Helical" evidence="1">
    <location>
        <begin position="80"/>
        <end position="99"/>
    </location>
</feature>
<keyword evidence="4" id="KW-1185">Reference proteome</keyword>
<protein>
    <submittedName>
        <fullName evidence="3">Membrane protein</fullName>
    </submittedName>
</protein>
<comment type="caution">
    <text evidence="3">The sequence shown here is derived from an EMBL/GenBank/DDBJ whole genome shotgun (WGS) entry which is preliminary data.</text>
</comment>
<dbReference type="PANTHER" id="PTHR42208:SF1">
    <property type="entry name" value="HEAVY METAL TRANSPORTER"/>
    <property type="match status" value="1"/>
</dbReference>
<dbReference type="RefSeq" id="WP_009599679.1">
    <property type="nucleotide sequence ID" value="NZ_AEIU01000022.1"/>
</dbReference>
<keyword evidence="1" id="KW-0812">Transmembrane</keyword>
<feature type="transmembrane region" description="Helical" evidence="1">
    <location>
        <begin position="7"/>
        <end position="30"/>
    </location>
</feature>
<evidence type="ECO:0000256" key="1">
    <source>
        <dbReference type="SAM" id="Phobius"/>
    </source>
</evidence>
<feature type="domain" description="Urease accessory protein UreH-like transmembrane" evidence="2">
    <location>
        <begin position="8"/>
        <end position="211"/>
    </location>
</feature>
<evidence type="ECO:0000259" key="2">
    <source>
        <dbReference type="Pfam" id="PF13386"/>
    </source>
</evidence>
<feature type="transmembrane region" description="Helical" evidence="1">
    <location>
        <begin position="163"/>
        <end position="184"/>
    </location>
</feature>
<dbReference type="Proteomes" id="UP000002943">
    <property type="component" value="Unassembled WGS sequence"/>
</dbReference>
<dbReference type="EMBL" id="AEIU01000022">
    <property type="protein sequence ID" value="EFP98170.1"/>
    <property type="molecule type" value="Genomic_DNA"/>
</dbReference>
<dbReference type="STRING" id="796620.VIBC2010_10287"/>
<feature type="transmembrane region" description="Helical" evidence="1">
    <location>
        <begin position="130"/>
        <end position="151"/>
    </location>
</feature>
<keyword evidence="1" id="KW-1133">Transmembrane helix</keyword>
<dbReference type="Pfam" id="PF13386">
    <property type="entry name" value="DsbD_2"/>
    <property type="match status" value="1"/>
</dbReference>
<dbReference type="eggNOG" id="COG2836">
    <property type="taxonomic scope" value="Bacteria"/>
</dbReference>
<dbReference type="PANTHER" id="PTHR42208">
    <property type="entry name" value="HEAVY METAL TRANSPORTER-RELATED"/>
    <property type="match status" value="1"/>
</dbReference>
<keyword evidence="1" id="KW-0472">Membrane</keyword>
<feature type="transmembrane region" description="Helical" evidence="1">
    <location>
        <begin position="50"/>
        <end position="68"/>
    </location>
</feature>